<accession>A0ACB7XZU9</accession>
<evidence type="ECO:0000313" key="1">
    <source>
        <dbReference type="EMBL" id="KAH7846513.1"/>
    </source>
</evidence>
<name>A0ACB7XZU9_9ERIC</name>
<keyword evidence="2" id="KW-1185">Reference proteome</keyword>
<protein>
    <submittedName>
        <fullName evidence="1">Uncharacterized protein</fullName>
    </submittedName>
</protein>
<evidence type="ECO:0000313" key="2">
    <source>
        <dbReference type="Proteomes" id="UP000828048"/>
    </source>
</evidence>
<gene>
    <name evidence="1" type="ORF">Vadar_014843</name>
</gene>
<reference evidence="1 2" key="1">
    <citation type="journal article" date="2021" name="Hortic Res">
        <title>High-quality reference genome and annotation aids understanding of berry development for evergreen blueberry (Vaccinium darrowii).</title>
        <authorList>
            <person name="Yu J."/>
            <person name="Hulse-Kemp A.M."/>
            <person name="Babiker E."/>
            <person name="Staton M."/>
        </authorList>
    </citation>
    <scope>NUCLEOTIDE SEQUENCE [LARGE SCALE GENOMIC DNA]</scope>
    <source>
        <strain evidence="2">cv. NJ 8807/NJ 8810</strain>
        <tissue evidence="1">Young leaf</tissue>
    </source>
</reference>
<dbReference type="EMBL" id="CM037155">
    <property type="protein sequence ID" value="KAH7846513.1"/>
    <property type="molecule type" value="Genomic_DNA"/>
</dbReference>
<organism evidence="1 2">
    <name type="scientific">Vaccinium darrowii</name>
    <dbReference type="NCBI Taxonomy" id="229202"/>
    <lineage>
        <taxon>Eukaryota</taxon>
        <taxon>Viridiplantae</taxon>
        <taxon>Streptophyta</taxon>
        <taxon>Embryophyta</taxon>
        <taxon>Tracheophyta</taxon>
        <taxon>Spermatophyta</taxon>
        <taxon>Magnoliopsida</taxon>
        <taxon>eudicotyledons</taxon>
        <taxon>Gunneridae</taxon>
        <taxon>Pentapetalae</taxon>
        <taxon>asterids</taxon>
        <taxon>Ericales</taxon>
        <taxon>Ericaceae</taxon>
        <taxon>Vaccinioideae</taxon>
        <taxon>Vaccinieae</taxon>
        <taxon>Vaccinium</taxon>
    </lineage>
</organism>
<comment type="caution">
    <text evidence="1">The sequence shown here is derived from an EMBL/GenBank/DDBJ whole genome shotgun (WGS) entry which is preliminary data.</text>
</comment>
<sequence>MLVWVDWRIMDAGEFSQLQKLEVINCPKLTGELPKKVPSLVRLEIRGCPELVASLPRTTSIREIVLDRCQEVGLEWQCVSFVEKLQISGFSNLEEFPRELVTLRNLQVLSVVECPELLSFSEGMMTVSDLKRLDVWSCPKLVLPLSLEMSHCYTSLKRLTLSGCWSLKSLPLDLFPKLSDLEIRDCKNFETLLIPDGIELQNLRDLSISRCNNMVSFPCRELPAPNMSYLQVKDCEKLKALPERMHTLLPSLWMLFLYNCPEIESFPKGGLPSKLNSIYIQNCKKLAGGRRDWGLLTLPSLTDFSLGGESEDVVESFPEEGLLPSTLTQLTISNMPNLKSLNQRGLQLLGSLEYIKIWSCRQLQFLPEEGLPTSLVMLDIEDCPLLKSRYRREEGEEWRKIAHVPVINMDGEAFIDQVYLGPAGRHGFPNIMAVDYVSSPRYLFCAMWNSSMILMKLTCQFSVHSYSAVIYRVNVM</sequence>
<proteinExistence type="predicted"/>
<dbReference type="Proteomes" id="UP000828048">
    <property type="component" value="Chromosome 5"/>
</dbReference>